<organism evidence="1 2">
    <name type="scientific">Nonomuraea pusilla</name>
    <dbReference type="NCBI Taxonomy" id="46177"/>
    <lineage>
        <taxon>Bacteria</taxon>
        <taxon>Bacillati</taxon>
        <taxon>Actinomycetota</taxon>
        <taxon>Actinomycetes</taxon>
        <taxon>Streptosporangiales</taxon>
        <taxon>Streptosporangiaceae</taxon>
        <taxon>Nonomuraea</taxon>
    </lineage>
</organism>
<gene>
    <name evidence="1" type="ORF">SAMN05660976_03617</name>
</gene>
<reference evidence="1 2" key="1">
    <citation type="submission" date="2016-10" db="EMBL/GenBank/DDBJ databases">
        <authorList>
            <person name="de Groot N.N."/>
        </authorList>
    </citation>
    <scope>NUCLEOTIDE SEQUENCE [LARGE SCALE GENOMIC DNA]</scope>
    <source>
        <strain evidence="1 2">DSM 43357</strain>
    </source>
</reference>
<protein>
    <submittedName>
        <fullName evidence="1">Nitroimidazol reductase NimA, pyridoxamine 5'-phosphate oxidase superfamily</fullName>
    </submittedName>
</protein>
<evidence type="ECO:0000313" key="1">
    <source>
        <dbReference type="EMBL" id="SEL87166.1"/>
    </source>
</evidence>
<dbReference type="InterPro" id="IPR024747">
    <property type="entry name" value="Pyridox_Oxase-rel"/>
</dbReference>
<name>A0A1H7TRX5_9ACTN</name>
<sequence length="141" mass="15017">MTCYTTPPVPASAGLSRDEGLRLLGTVGLGRIVFISRARPAIRLVAHTMDGDHLLVGVRHEPEIASALSSSGLSLVVYEADAVDPATRQGWSVVASGRAGLVEDEDELAAALERLRPWPGERVDLVLRIRPELISGFHTGG</sequence>
<dbReference type="EMBL" id="FOBF01000007">
    <property type="protein sequence ID" value="SEL87166.1"/>
    <property type="molecule type" value="Genomic_DNA"/>
</dbReference>
<dbReference type="AlphaFoldDB" id="A0A1H7TRX5"/>
<keyword evidence="2" id="KW-1185">Reference proteome</keyword>
<dbReference type="SUPFAM" id="SSF50475">
    <property type="entry name" value="FMN-binding split barrel"/>
    <property type="match status" value="1"/>
</dbReference>
<proteinExistence type="predicted"/>
<dbReference type="OrthoDB" id="3212118at2"/>
<dbReference type="Gene3D" id="2.30.110.10">
    <property type="entry name" value="Electron Transport, Fmn-binding Protein, Chain A"/>
    <property type="match status" value="1"/>
</dbReference>
<dbReference type="RefSeq" id="WP_055502684.1">
    <property type="nucleotide sequence ID" value="NZ_BBZG01000001.1"/>
</dbReference>
<dbReference type="STRING" id="46177.SAMN05660976_03617"/>
<dbReference type="Proteomes" id="UP000198953">
    <property type="component" value="Unassembled WGS sequence"/>
</dbReference>
<evidence type="ECO:0000313" key="2">
    <source>
        <dbReference type="Proteomes" id="UP000198953"/>
    </source>
</evidence>
<dbReference type="InterPro" id="IPR012349">
    <property type="entry name" value="Split_barrel_FMN-bd"/>
</dbReference>
<accession>A0A1H7TRX5</accession>
<dbReference type="Pfam" id="PF12900">
    <property type="entry name" value="Pyridox_ox_2"/>
    <property type="match status" value="1"/>
</dbReference>